<keyword evidence="3" id="KW-1185">Reference proteome</keyword>
<comment type="caution">
    <text evidence="2">The sequence shown here is derived from an EMBL/GenBank/DDBJ whole genome shotgun (WGS) entry which is preliminary data.</text>
</comment>
<proteinExistence type="predicted"/>
<feature type="chain" id="PRO_5045065076" description="Lipoprotein" evidence="1">
    <location>
        <begin position="31"/>
        <end position="193"/>
    </location>
</feature>
<sequence length="193" mass="20346">MGVRRTRGVAALAVAVLAAVTLAGCQLAPAGEPEPGASTQQPQSQENNVSLTIEAAKAESVRIQNELIALIPDADRASEQLPAPGSIARTPMSCDAEGQYRYPGGAAVRLASESTDAEGIAETLRQHLRQQGWSGQDMPTASQPNRVMFTNAEGYEAIIATINRGDDLPTVMIDVWSPCASIPADANPYSFKI</sequence>
<evidence type="ECO:0000256" key="1">
    <source>
        <dbReference type="SAM" id="SignalP"/>
    </source>
</evidence>
<dbReference type="EMBL" id="JBHUNF010000004">
    <property type="protein sequence ID" value="MFD2674916.1"/>
    <property type="molecule type" value="Genomic_DNA"/>
</dbReference>
<name>A0ABW5RK10_9MICO</name>
<dbReference type="RefSeq" id="WP_066058399.1">
    <property type="nucleotide sequence ID" value="NZ_JBHUNF010000004.1"/>
</dbReference>
<protein>
    <recommendedName>
        <fullName evidence="4">Lipoprotein</fullName>
    </recommendedName>
</protein>
<organism evidence="2 3">
    <name type="scientific">Gulosibacter bifidus</name>
    <dbReference type="NCBI Taxonomy" id="272239"/>
    <lineage>
        <taxon>Bacteria</taxon>
        <taxon>Bacillati</taxon>
        <taxon>Actinomycetota</taxon>
        <taxon>Actinomycetes</taxon>
        <taxon>Micrococcales</taxon>
        <taxon>Microbacteriaceae</taxon>
        <taxon>Gulosibacter</taxon>
    </lineage>
</organism>
<keyword evidence="1" id="KW-0732">Signal</keyword>
<gene>
    <name evidence="2" type="ORF">ACFSUQ_06350</name>
</gene>
<dbReference type="PROSITE" id="PS51257">
    <property type="entry name" value="PROKAR_LIPOPROTEIN"/>
    <property type="match status" value="1"/>
</dbReference>
<evidence type="ECO:0000313" key="3">
    <source>
        <dbReference type="Proteomes" id="UP001597453"/>
    </source>
</evidence>
<feature type="signal peptide" evidence="1">
    <location>
        <begin position="1"/>
        <end position="30"/>
    </location>
</feature>
<evidence type="ECO:0000313" key="2">
    <source>
        <dbReference type="EMBL" id="MFD2674916.1"/>
    </source>
</evidence>
<evidence type="ECO:0008006" key="4">
    <source>
        <dbReference type="Google" id="ProtNLM"/>
    </source>
</evidence>
<reference evidence="3" key="1">
    <citation type="journal article" date="2019" name="Int. J. Syst. Evol. Microbiol.">
        <title>The Global Catalogue of Microorganisms (GCM) 10K type strain sequencing project: providing services to taxonomists for standard genome sequencing and annotation.</title>
        <authorList>
            <consortium name="The Broad Institute Genomics Platform"/>
            <consortium name="The Broad Institute Genome Sequencing Center for Infectious Disease"/>
            <person name="Wu L."/>
            <person name="Ma J."/>
        </authorList>
    </citation>
    <scope>NUCLEOTIDE SEQUENCE [LARGE SCALE GENOMIC DNA]</scope>
    <source>
        <strain evidence="3">TISTR 1511</strain>
    </source>
</reference>
<accession>A0ABW5RK10</accession>
<dbReference type="Proteomes" id="UP001597453">
    <property type="component" value="Unassembled WGS sequence"/>
</dbReference>